<comment type="caution">
    <text evidence="10">The sequence shown here is derived from an EMBL/GenBank/DDBJ whole genome shotgun (WGS) entry which is preliminary data.</text>
</comment>
<dbReference type="Pfam" id="PF00125">
    <property type="entry name" value="Histone"/>
    <property type="match status" value="1"/>
</dbReference>
<evidence type="ECO:0000256" key="6">
    <source>
        <dbReference type="ARBA" id="ARBA00023242"/>
    </source>
</evidence>
<proteinExistence type="inferred from homology"/>
<evidence type="ECO:0000256" key="8">
    <source>
        <dbReference type="SAM" id="MobiDB-lite"/>
    </source>
</evidence>
<dbReference type="GO" id="GO:0030527">
    <property type="term" value="F:structural constituent of chromatin"/>
    <property type="evidence" value="ECO:0007669"/>
    <property type="project" value="InterPro"/>
</dbReference>
<evidence type="ECO:0000256" key="7">
    <source>
        <dbReference type="ARBA" id="ARBA00023269"/>
    </source>
</evidence>
<dbReference type="InterPro" id="IPR000164">
    <property type="entry name" value="Histone_H3/CENP-A"/>
</dbReference>
<dbReference type="PANTHER" id="PTHR11426">
    <property type="entry name" value="HISTONE H3"/>
    <property type="match status" value="1"/>
</dbReference>
<keyword evidence="4" id="KW-0158">Chromosome</keyword>
<organism evidence="10 11">
    <name type="scientific">Monilinia laxa</name>
    <name type="common">Brown rot fungus</name>
    <name type="synonym">Sclerotinia laxa</name>
    <dbReference type="NCBI Taxonomy" id="61186"/>
    <lineage>
        <taxon>Eukaryota</taxon>
        <taxon>Fungi</taxon>
        <taxon>Dikarya</taxon>
        <taxon>Ascomycota</taxon>
        <taxon>Pezizomycotina</taxon>
        <taxon>Leotiomycetes</taxon>
        <taxon>Helotiales</taxon>
        <taxon>Sclerotiniaceae</taxon>
        <taxon>Monilinia</taxon>
    </lineage>
</organism>
<dbReference type="GO" id="GO:0000786">
    <property type="term" value="C:nucleosome"/>
    <property type="evidence" value="ECO:0007669"/>
    <property type="project" value="UniProtKB-KW"/>
</dbReference>
<evidence type="ECO:0000256" key="3">
    <source>
        <dbReference type="ARBA" id="ARBA00010343"/>
    </source>
</evidence>
<dbReference type="SMART" id="SM00428">
    <property type="entry name" value="H3"/>
    <property type="match status" value="1"/>
</dbReference>
<evidence type="ECO:0000256" key="2">
    <source>
        <dbReference type="ARBA" id="ARBA00004286"/>
    </source>
</evidence>
<dbReference type="GO" id="GO:0046982">
    <property type="term" value="F:protein heterodimerization activity"/>
    <property type="evidence" value="ECO:0007669"/>
    <property type="project" value="InterPro"/>
</dbReference>
<dbReference type="Gene3D" id="1.10.20.10">
    <property type="entry name" value="Histone, subunit A"/>
    <property type="match status" value="1"/>
</dbReference>
<dbReference type="PRINTS" id="PR00622">
    <property type="entry name" value="HISTONEH3"/>
</dbReference>
<dbReference type="GO" id="GO:0005634">
    <property type="term" value="C:nucleus"/>
    <property type="evidence" value="ECO:0007669"/>
    <property type="project" value="UniProtKB-SubCell"/>
</dbReference>
<keyword evidence="6" id="KW-0539">Nucleus</keyword>
<evidence type="ECO:0000256" key="1">
    <source>
        <dbReference type="ARBA" id="ARBA00004123"/>
    </source>
</evidence>
<evidence type="ECO:0000256" key="5">
    <source>
        <dbReference type="ARBA" id="ARBA00023125"/>
    </source>
</evidence>
<gene>
    <name evidence="10" type="ORF">EYC80_006414</name>
</gene>
<dbReference type="FunFam" id="1.10.20.10:FF:000085">
    <property type="entry name" value="Histone H3.2"/>
    <property type="match status" value="1"/>
</dbReference>
<dbReference type="CDD" id="cd22911">
    <property type="entry name" value="HFD_H3"/>
    <property type="match status" value="1"/>
</dbReference>
<dbReference type="EMBL" id="VIGI01000014">
    <property type="protein sequence ID" value="KAB8291614.1"/>
    <property type="molecule type" value="Genomic_DNA"/>
</dbReference>
<dbReference type="SUPFAM" id="SSF47113">
    <property type="entry name" value="Histone-fold"/>
    <property type="match status" value="1"/>
</dbReference>
<dbReference type="Proteomes" id="UP000326757">
    <property type="component" value="Unassembled WGS sequence"/>
</dbReference>
<comment type="similarity">
    <text evidence="3">Belongs to the histone H3 family.</text>
</comment>
<reference evidence="10 11" key="1">
    <citation type="submission" date="2019-06" db="EMBL/GenBank/DDBJ databases">
        <title>Genome Sequence of the Brown Rot Fungal Pathogen Monilinia laxa.</title>
        <authorList>
            <person name="De Miccolis Angelini R.M."/>
            <person name="Landi L."/>
            <person name="Abate D."/>
            <person name="Pollastro S."/>
            <person name="Romanazzi G."/>
            <person name="Faretra F."/>
        </authorList>
    </citation>
    <scope>NUCLEOTIDE SEQUENCE [LARGE SCALE GENOMIC DNA]</scope>
    <source>
        <strain evidence="10 11">Mlax316</strain>
    </source>
</reference>
<name>A0A5N6JUR9_MONLA</name>
<dbReference type="GO" id="GO:0003677">
    <property type="term" value="F:DNA binding"/>
    <property type="evidence" value="ECO:0007669"/>
    <property type="project" value="UniProtKB-KW"/>
</dbReference>
<keyword evidence="11" id="KW-1185">Reference proteome</keyword>
<dbReference type="InterPro" id="IPR007125">
    <property type="entry name" value="H2A/H2B/H3"/>
</dbReference>
<feature type="region of interest" description="Disordered" evidence="8">
    <location>
        <begin position="1"/>
        <end position="27"/>
    </location>
</feature>
<dbReference type="OrthoDB" id="3552471at2759"/>
<sequence>MVPRRMTARQAVSGPSTRSTVKTRKVPKTKVKRRWRPGTVALREIQRYQQSTDLIIPKAPFHRLVREIIEDISPSFRIQRLALNALQEVAEAALVTEFEMTNLCAIHAKRVTIQVKDMALVRNLRRIMLGVSYVGGH</sequence>
<dbReference type="PROSITE" id="PS00959">
    <property type="entry name" value="HISTONE_H3_2"/>
    <property type="match status" value="1"/>
</dbReference>
<protein>
    <recommendedName>
        <fullName evidence="9">Core Histone H2A/H2B/H3 domain-containing protein</fullName>
    </recommendedName>
</protein>
<dbReference type="InterPro" id="IPR009072">
    <property type="entry name" value="Histone-fold"/>
</dbReference>
<evidence type="ECO:0000256" key="4">
    <source>
        <dbReference type="ARBA" id="ARBA00022454"/>
    </source>
</evidence>
<feature type="domain" description="Core Histone H2A/H2B/H3" evidence="9">
    <location>
        <begin position="37"/>
        <end position="123"/>
    </location>
</feature>
<accession>A0A5N6JUR9</accession>
<evidence type="ECO:0000313" key="11">
    <source>
        <dbReference type="Proteomes" id="UP000326757"/>
    </source>
</evidence>
<dbReference type="AlphaFoldDB" id="A0A5N6JUR9"/>
<evidence type="ECO:0000313" key="10">
    <source>
        <dbReference type="EMBL" id="KAB8291614.1"/>
    </source>
</evidence>
<keyword evidence="5" id="KW-0238">DNA-binding</keyword>
<comment type="subcellular location">
    <subcellularLocation>
        <location evidence="2">Chromosome</location>
    </subcellularLocation>
    <subcellularLocation>
        <location evidence="1">Nucleus</location>
    </subcellularLocation>
</comment>
<evidence type="ECO:0000259" key="9">
    <source>
        <dbReference type="Pfam" id="PF00125"/>
    </source>
</evidence>
<keyword evidence="7" id="KW-0544">Nucleosome core</keyword>